<feature type="transmembrane region" description="Helical" evidence="2">
    <location>
        <begin position="12"/>
        <end position="31"/>
    </location>
</feature>
<protein>
    <submittedName>
        <fullName evidence="4">HYR domain-containing protein</fullName>
    </submittedName>
</protein>
<keyword evidence="2" id="KW-0812">Transmembrane</keyword>
<dbReference type="Pfam" id="PF02494">
    <property type="entry name" value="HYR"/>
    <property type="match status" value="2"/>
</dbReference>
<name>A0ABU9NWM2_9FLAO</name>
<evidence type="ECO:0000256" key="2">
    <source>
        <dbReference type="SAM" id="Phobius"/>
    </source>
</evidence>
<dbReference type="RefSeq" id="WP_342693554.1">
    <property type="nucleotide sequence ID" value="NZ_JBCGDP010000037.1"/>
</dbReference>
<evidence type="ECO:0000313" key="4">
    <source>
        <dbReference type="EMBL" id="MEM0578752.1"/>
    </source>
</evidence>
<keyword evidence="1" id="KW-0677">Repeat</keyword>
<evidence type="ECO:0000256" key="1">
    <source>
        <dbReference type="ARBA" id="ARBA00022737"/>
    </source>
</evidence>
<evidence type="ECO:0000259" key="3">
    <source>
        <dbReference type="PROSITE" id="PS50825"/>
    </source>
</evidence>
<organism evidence="4 5">
    <name type="scientific">Flavobacterium polysaccharolyticum</name>
    <dbReference type="NCBI Taxonomy" id="3133148"/>
    <lineage>
        <taxon>Bacteria</taxon>
        <taxon>Pseudomonadati</taxon>
        <taxon>Bacteroidota</taxon>
        <taxon>Flavobacteriia</taxon>
        <taxon>Flavobacteriales</taxon>
        <taxon>Flavobacteriaceae</taxon>
        <taxon>Flavobacterium</taxon>
    </lineage>
</organism>
<dbReference type="PANTHER" id="PTHR24273">
    <property type="entry name" value="FI04643P-RELATED"/>
    <property type="match status" value="1"/>
</dbReference>
<dbReference type="PROSITE" id="PS50825">
    <property type="entry name" value="HYR"/>
    <property type="match status" value="1"/>
</dbReference>
<feature type="non-terminal residue" evidence="4">
    <location>
        <position position="377"/>
    </location>
</feature>
<sequence>MSNNITSVPKARLFYTITFFFSFAVSLVSYGQSSYTQEKKSINSRIEGIIQLNADKTASSISKKEYSILQKNTSKTAKAKADTQPPTLICPPNQQLACGSLVPSYFGLLTVTDDIDTSISVTQQPGAGSDFYDGMTIKFTATDDAGNQNECSIIVTASSPDVTPPTFTCPTGLTLNCGDVLPNYAVDPMMNLDDDCSIQLNYVMTPGPGSDFYNGIPVQIEYFDKSGNRSVCNFTVTMATPDVTPPVITFCPGTQTLPCGAVLPDYRGLITAKDNCLENMTVSQSPGVGSTFVPGMTVTMTVKDAANNATTCSFVVNASADVTKPTITCPSNQSLSCGSVLPDYRSLVTATDDCTASPTITQSPAVGSFFTSGMTVT</sequence>
<keyword evidence="2" id="KW-1133">Transmembrane helix</keyword>
<gene>
    <name evidence="4" type="ORF">WFZ86_19780</name>
</gene>
<keyword evidence="5" id="KW-1185">Reference proteome</keyword>
<dbReference type="EMBL" id="JBCGDP010000037">
    <property type="protein sequence ID" value="MEM0578752.1"/>
    <property type="molecule type" value="Genomic_DNA"/>
</dbReference>
<comment type="caution">
    <text evidence="4">The sequence shown here is derived from an EMBL/GenBank/DDBJ whole genome shotgun (WGS) entry which is preliminary data.</text>
</comment>
<dbReference type="Proteomes" id="UP001468798">
    <property type="component" value="Unassembled WGS sequence"/>
</dbReference>
<reference evidence="4 5" key="1">
    <citation type="submission" date="2024-03" db="EMBL/GenBank/DDBJ databases">
        <title>Two novel species of the genus Flavobacterium exhibiting potentially degradation of complex polysaccharides.</title>
        <authorList>
            <person name="Lian X."/>
        </authorList>
    </citation>
    <scope>NUCLEOTIDE SEQUENCE [LARGE SCALE GENOMIC DNA]</scope>
    <source>
        <strain evidence="4 5">N6</strain>
    </source>
</reference>
<evidence type="ECO:0000313" key="5">
    <source>
        <dbReference type="Proteomes" id="UP001468798"/>
    </source>
</evidence>
<keyword evidence="2" id="KW-0472">Membrane</keyword>
<accession>A0ABU9NWM2</accession>
<dbReference type="InterPro" id="IPR003410">
    <property type="entry name" value="HYR_dom"/>
</dbReference>
<proteinExistence type="predicted"/>
<feature type="domain" description="HYR" evidence="3">
    <location>
        <begin position="81"/>
        <end position="159"/>
    </location>
</feature>
<dbReference type="PANTHER" id="PTHR24273:SF32">
    <property type="entry name" value="HYALIN"/>
    <property type="match status" value="1"/>
</dbReference>